<dbReference type="VEuPathDB" id="VectorBase:GAUT033683"/>
<name>A0A1A9VDD9_GLOAU</name>
<keyword evidence="2" id="KW-0812">Transmembrane</keyword>
<feature type="region of interest" description="Disordered" evidence="1">
    <location>
        <begin position="204"/>
        <end position="229"/>
    </location>
</feature>
<sequence length="229" mass="26562">MILKSYTAQLKESGKQNKKRSFEVPSYAKRCRFSLCKLLRTFGILVPSLSLRCVRIFIEYYRLQMPAIELKLGFVFDTVSTFHRHHYHQLFTKAILLITSVIFGTFISIKSYTDMILRISCVIIHIVIIVAVFTLLITTGLSATLQRQELSVFDGFLEKRNEKAVHYSVRFKMLAFSEPQHQSVIVKASQEYKRENNYKKKTIKSKATVQEQARHSGTTNEGKKIEFHT</sequence>
<protein>
    <submittedName>
        <fullName evidence="3">Uncharacterized protein</fullName>
    </submittedName>
</protein>
<dbReference type="EnsemblMetazoa" id="GAUT033683-RA">
    <property type="protein sequence ID" value="GAUT033683-PA"/>
    <property type="gene ID" value="GAUT033683"/>
</dbReference>
<dbReference type="AlphaFoldDB" id="A0A1A9VDD9"/>
<organism evidence="3 4">
    <name type="scientific">Glossina austeni</name>
    <name type="common">Savannah tsetse fly</name>
    <dbReference type="NCBI Taxonomy" id="7395"/>
    <lineage>
        <taxon>Eukaryota</taxon>
        <taxon>Metazoa</taxon>
        <taxon>Ecdysozoa</taxon>
        <taxon>Arthropoda</taxon>
        <taxon>Hexapoda</taxon>
        <taxon>Insecta</taxon>
        <taxon>Pterygota</taxon>
        <taxon>Neoptera</taxon>
        <taxon>Endopterygota</taxon>
        <taxon>Diptera</taxon>
        <taxon>Brachycera</taxon>
        <taxon>Muscomorpha</taxon>
        <taxon>Hippoboscoidea</taxon>
        <taxon>Glossinidae</taxon>
        <taxon>Glossina</taxon>
    </lineage>
</organism>
<keyword evidence="2" id="KW-1133">Transmembrane helix</keyword>
<feature type="transmembrane region" description="Helical" evidence="2">
    <location>
        <begin position="115"/>
        <end position="137"/>
    </location>
</feature>
<feature type="transmembrane region" description="Helical" evidence="2">
    <location>
        <begin position="90"/>
        <end position="109"/>
    </location>
</feature>
<evidence type="ECO:0000313" key="3">
    <source>
        <dbReference type="EnsemblMetazoa" id="GAUT033683-PA"/>
    </source>
</evidence>
<evidence type="ECO:0000256" key="2">
    <source>
        <dbReference type="SAM" id="Phobius"/>
    </source>
</evidence>
<keyword evidence="4" id="KW-1185">Reference proteome</keyword>
<evidence type="ECO:0000313" key="4">
    <source>
        <dbReference type="Proteomes" id="UP000078200"/>
    </source>
</evidence>
<evidence type="ECO:0000256" key="1">
    <source>
        <dbReference type="SAM" id="MobiDB-lite"/>
    </source>
</evidence>
<accession>A0A1A9VDD9</accession>
<reference evidence="3" key="1">
    <citation type="submission" date="2020-05" db="UniProtKB">
        <authorList>
            <consortium name="EnsemblMetazoa"/>
        </authorList>
    </citation>
    <scope>IDENTIFICATION</scope>
    <source>
        <strain evidence="3">TTRI</strain>
    </source>
</reference>
<feature type="compositionally biased region" description="Polar residues" evidence="1">
    <location>
        <begin position="205"/>
        <end position="220"/>
    </location>
</feature>
<keyword evidence="2" id="KW-0472">Membrane</keyword>
<proteinExistence type="predicted"/>
<dbReference type="Proteomes" id="UP000078200">
    <property type="component" value="Unassembled WGS sequence"/>
</dbReference>